<sequence length="676" mass="70972">MNTLYPLTSLIALVAAPALAQGQTGATFFAPTTVHTLHLSLTQEQWDSMSPSRPQGFGPMDLEFPEVKSTVTVDGKDYVVGLRFKGNSSYMSSSRGLKRPFKIDFNKQVKGQSHEGITKLNLNNNFSDRTQIRETLAYEIFRRMGLPSPRTTLAKVGITLGGEEKSLGLYTLVQQVDSNFLKEHYGTGEGMLLKPEGARGGITYLGDDWSRYEKGYDPKGKPSATEQARLIAFAKLVHQADEATFQKEIGSFLDTEGFAKFLAATAVTSNGDNFLGMGHNFYIWLNPKTNKFVYLPWDLNMAFGGFPIGDAVHLSIKKPYSGESKLTDRLLAIPAFRAAYEKSCREGAKLMTELNALHDSVAAAAKPIMAFDPKDAGGGFGPGGPGGPGGGFPGGGRGERGGEGGFGPPPGEFGGGAPDPAEQVNQLLSFDKNGDGKLFKAELPERLQPLFDQADSNHDKQVTRAELEAFVASRGSGPNGGGQGGGRRGGGGPGGPGGMGGTNDLKTFFAQRSASVLAQLDGKEEGVIPQGGFGPGGGGPGGPGGPGGFDPAQMLGTSFLQLTGAGEAPTLTAFNAAWKKGAEFCDKNHDSTLTRDELQAGISGVLGGGFGPAQFLGPQLWSALKAKDSVPVATFTATMAKWGVSWDTNKDGKLTVAEVGAGLLQVLPPPDFGGGF</sequence>
<organism evidence="4 5">
    <name type="scientific">Armatimonas rosea</name>
    <dbReference type="NCBI Taxonomy" id="685828"/>
    <lineage>
        <taxon>Bacteria</taxon>
        <taxon>Bacillati</taxon>
        <taxon>Armatimonadota</taxon>
        <taxon>Armatimonadia</taxon>
        <taxon>Armatimonadales</taxon>
        <taxon>Armatimonadaceae</taxon>
        <taxon>Armatimonas</taxon>
    </lineage>
</organism>
<protein>
    <recommendedName>
        <fullName evidence="3">EF-hand domain-containing protein</fullName>
    </recommendedName>
</protein>
<dbReference type="PROSITE" id="PS00018">
    <property type="entry name" value="EF_HAND_1"/>
    <property type="match status" value="2"/>
</dbReference>
<feature type="domain" description="EF-hand" evidence="3">
    <location>
        <begin position="442"/>
        <end position="477"/>
    </location>
</feature>
<feature type="region of interest" description="Disordered" evidence="1">
    <location>
        <begin position="472"/>
        <end position="505"/>
    </location>
</feature>
<dbReference type="EMBL" id="JACHGW010000002">
    <property type="protein sequence ID" value="MBB6051179.1"/>
    <property type="molecule type" value="Genomic_DNA"/>
</dbReference>
<evidence type="ECO:0000256" key="2">
    <source>
        <dbReference type="SAM" id="SignalP"/>
    </source>
</evidence>
<dbReference type="PROSITE" id="PS50222">
    <property type="entry name" value="EF_HAND_2"/>
    <property type="match status" value="1"/>
</dbReference>
<dbReference type="Gene3D" id="1.10.238.10">
    <property type="entry name" value="EF-hand"/>
    <property type="match status" value="1"/>
</dbReference>
<feature type="compositionally biased region" description="Gly residues" evidence="1">
    <location>
        <begin position="477"/>
        <end position="501"/>
    </location>
</feature>
<evidence type="ECO:0000313" key="4">
    <source>
        <dbReference type="EMBL" id="MBB6051179.1"/>
    </source>
</evidence>
<keyword evidence="2" id="KW-0732">Signal</keyword>
<dbReference type="PANTHER" id="PTHR40050:SF1">
    <property type="entry name" value="INNER SPORE COAT PROTEIN H"/>
    <property type="match status" value="1"/>
</dbReference>
<dbReference type="InterPro" id="IPR011992">
    <property type="entry name" value="EF-hand-dom_pair"/>
</dbReference>
<dbReference type="GO" id="GO:0005509">
    <property type="term" value="F:calcium ion binding"/>
    <property type="evidence" value="ECO:0007669"/>
    <property type="project" value="InterPro"/>
</dbReference>
<comment type="caution">
    <text evidence="4">The sequence shown here is derived from an EMBL/GenBank/DDBJ whole genome shotgun (WGS) entry which is preliminary data.</text>
</comment>
<evidence type="ECO:0000313" key="5">
    <source>
        <dbReference type="Proteomes" id="UP000520814"/>
    </source>
</evidence>
<dbReference type="SUPFAM" id="SSF47473">
    <property type="entry name" value="EF-hand"/>
    <property type="match status" value="1"/>
</dbReference>
<proteinExistence type="predicted"/>
<dbReference type="InterPro" id="IPR018247">
    <property type="entry name" value="EF_Hand_1_Ca_BS"/>
</dbReference>
<reference evidence="4 5" key="1">
    <citation type="submission" date="2020-08" db="EMBL/GenBank/DDBJ databases">
        <title>Genomic Encyclopedia of Type Strains, Phase IV (KMG-IV): sequencing the most valuable type-strain genomes for metagenomic binning, comparative biology and taxonomic classification.</title>
        <authorList>
            <person name="Goeker M."/>
        </authorList>
    </citation>
    <scope>NUCLEOTIDE SEQUENCE [LARGE SCALE GENOMIC DNA]</scope>
    <source>
        <strain evidence="4 5">DSM 23562</strain>
    </source>
</reference>
<dbReference type="AlphaFoldDB" id="A0A7W9SSH9"/>
<gene>
    <name evidence="4" type="ORF">HNQ39_002970</name>
</gene>
<dbReference type="Proteomes" id="UP000520814">
    <property type="component" value="Unassembled WGS sequence"/>
</dbReference>
<dbReference type="RefSeq" id="WP_184197498.1">
    <property type="nucleotide sequence ID" value="NZ_JACHGW010000002.1"/>
</dbReference>
<evidence type="ECO:0000256" key="1">
    <source>
        <dbReference type="SAM" id="MobiDB-lite"/>
    </source>
</evidence>
<accession>A0A7W9SSH9</accession>
<dbReference type="Pfam" id="PF08757">
    <property type="entry name" value="CotH"/>
    <property type="match status" value="1"/>
</dbReference>
<feature type="compositionally biased region" description="Gly residues" evidence="1">
    <location>
        <begin position="376"/>
        <end position="396"/>
    </location>
</feature>
<feature type="signal peptide" evidence="2">
    <location>
        <begin position="1"/>
        <end position="20"/>
    </location>
</feature>
<feature type="region of interest" description="Disordered" evidence="1">
    <location>
        <begin position="374"/>
        <end position="422"/>
    </location>
</feature>
<name>A0A7W9SSH9_ARMRO</name>
<keyword evidence="5" id="KW-1185">Reference proteome</keyword>
<dbReference type="InterPro" id="IPR014867">
    <property type="entry name" value="Spore_coat_CotH_CotH2/3/7"/>
</dbReference>
<evidence type="ECO:0000259" key="3">
    <source>
        <dbReference type="PROSITE" id="PS50222"/>
    </source>
</evidence>
<feature type="chain" id="PRO_5031402948" description="EF-hand domain-containing protein" evidence="2">
    <location>
        <begin position="21"/>
        <end position="676"/>
    </location>
</feature>
<dbReference type="PANTHER" id="PTHR40050">
    <property type="entry name" value="INNER SPORE COAT PROTEIN H"/>
    <property type="match status" value="1"/>
</dbReference>
<dbReference type="InterPro" id="IPR002048">
    <property type="entry name" value="EF_hand_dom"/>
</dbReference>